<evidence type="ECO:0000313" key="1">
    <source>
        <dbReference type="EMBL" id="KRL64127.1"/>
    </source>
</evidence>
<dbReference type="AlphaFoldDB" id="A0A0R1S575"/>
<dbReference type="PATRIC" id="fig|1423739.3.peg.1462"/>
<dbReference type="Proteomes" id="UP000052013">
    <property type="component" value="Unassembled WGS sequence"/>
</dbReference>
<organism evidence="1 2">
    <name type="scientific">Lentilactobacillus diolivorans DSM 14421</name>
    <dbReference type="NCBI Taxonomy" id="1423739"/>
    <lineage>
        <taxon>Bacteria</taxon>
        <taxon>Bacillati</taxon>
        <taxon>Bacillota</taxon>
        <taxon>Bacilli</taxon>
        <taxon>Lactobacillales</taxon>
        <taxon>Lactobacillaceae</taxon>
        <taxon>Lentilactobacillus</taxon>
    </lineage>
</organism>
<protein>
    <submittedName>
        <fullName evidence="1">Uncharacterized protein</fullName>
    </submittedName>
</protein>
<proteinExistence type="predicted"/>
<evidence type="ECO:0000313" key="2">
    <source>
        <dbReference type="Proteomes" id="UP000052013"/>
    </source>
</evidence>
<accession>A0A0R1S575</accession>
<sequence>MTMMLTGAGPVQAIKSTPTHCEEGSYNAGADMYGLPEKQAYTFDVDKIQYFRVYTFLIFHFAFPTPVY</sequence>
<gene>
    <name evidence="1" type="ORF">FC85_GL001398</name>
</gene>
<comment type="caution">
    <text evidence="1">The sequence shown here is derived from an EMBL/GenBank/DDBJ whole genome shotgun (WGS) entry which is preliminary data.</text>
</comment>
<dbReference type="EMBL" id="AZEY01000098">
    <property type="protein sequence ID" value="KRL64127.1"/>
    <property type="molecule type" value="Genomic_DNA"/>
</dbReference>
<reference evidence="1 2" key="1">
    <citation type="journal article" date="2015" name="Genome Announc.">
        <title>Expanding the biotechnology potential of lactobacilli through comparative genomics of 213 strains and associated genera.</title>
        <authorList>
            <person name="Sun Z."/>
            <person name="Harris H.M."/>
            <person name="McCann A."/>
            <person name="Guo C."/>
            <person name="Argimon S."/>
            <person name="Zhang W."/>
            <person name="Yang X."/>
            <person name="Jeffery I.B."/>
            <person name="Cooney J.C."/>
            <person name="Kagawa T.F."/>
            <person name="Liu W."/>
            <person name="Song Y."/>
            <person name="Salvetti E."/>
            <person name="Wrobel A."/>
            <person name="Rasinkangas P."/>
            <person name="Parkhill J."/>
            <person name="Rea M.C."/>
            <person name="O'Sullivan O."/>
            <person name="Ritari J."/>
            <person name="Douillard F.P."/>
            <person name="Paul Ross R."/>
            <person name="Yang R."/>
            <person name="Briner A.E."/>
            <person name="Felis G.E."/>
            <person name="de Vos W.M."/>
            <person name="Barrangou R."/>
            <person name="Klaenhammer T.R."/>
            <person name="Caufield P.W."/>
            <person name="Cui Y."/>
            <person name="Zhang H."/>
            <person name="O'Toole P.W."/>
        </authorList>
    </citation>
    <scope>NUCLEOTIDE SEQUENCE [LARGE SCALE GENOMIC DNA]</scope>
    <source>
        <strain evidence="1 2">DSM 14421</strain>
    </source>
</reference>
<name>A0A0R1S575_9LACO</name>